<dbReference type="Proteomes" id="UP000285301">
    <property type="component" value="Unassembled WGS sequence"/>
</dbReference>
<dbReference type="EMBL" id="NCKU01009398">
    <property type="protein sequence ID" value="RWS01324.1"/>
    <property type="molecule type" value="Genomic_DNA"/>
</dbReference>
<dbReference type="GO" id="GO:0012505">
    <property type="term" value="C:endomembrane system"/>
    <property type="evidence" value="ECO:0007669"/>
    <property type="project" value="TreeGrafter"/>
</dbReference>
<reference evidence="2 3" key="1">
    <citation type="journal article" date="2018" name="Gigascience">
        <title>Genomes of trombidid mites reveal novel predicted allergens and laterally-transferred genes associated with secondary metabolism.</title>
        <authorList>
            <person name="Dong X."/>
            <person name="Chaisiri K."/>
            <person name="Xia D."/>
            <person name="Armstrong S.D."/>
            <person name="Fang Y."/>
            <person name="Donnelly M.J."/>
            <person name="Kadowaki T."/>
            <person name="McGarry J.W."/>
            <person name="Darby A.C."/>
            <person name="Makepeace B.L."/>
        </authorList>
    </citation>
    <scope>NUCLEOTIDE SEQUENCE [LARGE SCALE GENOMIC DNA]</scope>
    <source>
        <strain evidence="2">UoL-WK</strain>
    </source>
</reference>
<dbReference type="Gene3D" id="3.40.525.10">
    <property type="entry name" value="CRAL-TRIO lipid binding domain"/>
    <property type="match status" value="1"/>
</dbReference>
<dbReference type="PROSITE" id="PS50191">
    <property type="entry name" value="CRAL_TRIO"/>
    <property type="match status" value="1"/>
</dbReference>
<sequence length="287" mass="33859">MIKLVGRIRRLSSKSVCESVEELDQIVLLQERLSKMYQENEDLFDKLDVQNIIRDKLYLRKFYVRKNKSIDKTIEMVRETLIWRKKKRIPHITASSVPREIYDLGAFVSYKTDSDGNGVLYLRSKYLFFTDETRECLYRLLLAKVFALIEEGLVDNKGWVLFNDLTDISLSHFNPMEITNFLLIYQKYIPSRLSKIILYNVPWYAKYIIKTIIMLLPSELRKITYSISKNQVEKLIPLENLPLFITNPSIQFKPPFNPEVKDVDHCDHELLGIKPEHKNAFKAIYAL</sequence>
<dbReference type="PANTHER" id="PTHR46384">
    <property type="entry name" value="MOTILE SPERM DOMAIN-CONTAINING PROTEIN 2"/>
    <property type="match status" value="1"/>
</dbReference>
<dbReference type="InterPro" id="IPR053012">
    <property type="entry name" value="ER-organelle_contact"/>
</dbReference>
<gene>
    <name evidence="2" type="ORF">B4U79_16743</name>
</gene>
<keyword evidence="3" id="KW-1185">Reference proteome</keyword>
<dbReference type="SUPFAM" id="SSF46938">
    <property type="entry name" value="CRAL/TRIO N-terminal domain"/>
    <property type="match status" value="1"/>
</dbReference>
<accession>A0A443QE82</accession>
<feature type="domain" description="CRAL-TRIO" evidence="1">
    <location>
        <begin position="95"/>
        <end position="242"/>
    </location>
</feature>
<proteinExistence type="predicted"/>
<protein>
    <submittedName>
        <fullName evidence="2">Motile sperm domain-containing protein 2-like protein</fullName>
    </submittedName>
</protein>
<evidence type="ECO:0000313" key="2">
    <source>
        <dbReference type="EMBL" id="RWS01324.1"/>
    </source>
</evidence>
<dbReference type="AlphaFoldDB" id="A0A443QE82"/>
<organism evidence="2 3">
    <name type="scientific">Dinothrombium tinctorium</name>
    <dbReference type="NCBI Taxonomy" id="1965070"/>
    <lineage>
        <taxon>Eukaryota</taxon>
        <taxon>Metazoa</taxon>
        <taxon>Ecdysozoa</taxon>
        <taxon>Arthropoda</taxon>
        <taxon>Chelicerata</taxon>
        <taxon>Arachnida</taxon>
        <taxon>Acari</taxon>
        <taxon>Acariformes</taxon>
        <taxon>Trombidiformes</taxon>
        <taxon>Prostigmata</taxon>
        <taxon>Anystina</taxon>
        <taxon>Parasitengona</taxon>
        <taxon>Trombidioidea</taxon>
        <taxon>Trombidiidae</taxon>
        <taxon>Dinothrombium</taxon>
    </lineage>
</organism>
<dbReference type="InterPro" id="IPR001251">
    <property type="entry name" value="CRAL-TRIO_dom"/>
</dbReference>
<dbReference type="GO" id="GO:0140284">
    <property type="term" value="C:endoplasmic reticulum-endosome membrane contact site"/>
    <property type="evidence" value="ECO:0007669"/>
    <property type="project" value="TreeGrafter"/>
</dbReference>
<dbReference type="Pfam" id="PF00650">
    <property type="entry name" value="CRAL_TRIO"/>
    <property type="match status" value="1"/>
</dbReference>
<evidence type="ECO:0000313" key="3">
    <source>
        <dbReference type="Proteomes" id="UP000285301"/>
    </source>
</evidence>
<evidence type="ECO:0000259" key="1">
    <source>
        <dbReference type="PROSITE" id="PS50191"/>
    </source>
</evidence>
<dbReference type="InterPro" id="IPR036273">
    <property type="entry name" value="CRAL/TRIO_N_dom_sf"/>
</dbReference>
<dbReference type="SUPFAM" id="SSF52087">
    <property type="entry name" value="CRAL/TRIO domain"/>
    <property type="match status" value="1"/>
</dbReference>
<dbReference type="OrthoDB" id="75724at2759"/>
<comment type="caution">
    <text evidence="2">The sequence shown here is derived from an EMBL/GenBank/DDBJ whole genome shotgun (WGS) entry which is preliminary data.</text>
</comment>
<name>A0A443QE82_9ACAR</name>
<dbReference type="PANTHER" id="PTHR46384:SF1">
    <property type="entry name" value="MOTILE SPERM DOMAIN-CONTAINING PROTEIN 2"/>
    <property type="match status" value="1"/>
</dbReference>
<dbReference type="CDD" id="cd00170">
    <property type="entry name" value="SEC14"/>
    <property type="match status" value="1"/>
</dbReference>
<dbReference type="InterPro" id="IPR036865">
    <property type="entry name" value="CRAL-TRIO_dom_sf"/>
</dbReference>